<evidence type="ECO:0000256" key="1">
    <source>
        <dbReference type="ARBA" id="ARBA00004323"/>
    </source>
</evidence>
<gene>
    <name evidence="11" type="ORF">CRE_18730</name>
</gene>
<reference evidence="11" key="1">
    <citation type="submission" date="2007-07" db="EMBL/GenBank/DDBJ databases">
        <title>PCAP assembly of the Caenorhabditis remanei genome.</title>
        <authorList>
            <consortium name="The Caenorhabditis remanei Sequencing Consortium"/>
            <person name="Wilson R.K."/>
        </authorList>
    </citation>
    <scope>NUCLEOTIDE SEQUENCE [LARGE SCALE GENOMIC DNA]</scope>
    <source>
        <strain evidence="11">PB4641</strain>
    </source>
</reference>
<dbReference type="STRING" id="31234.E3LJP1"/>
<dbReference type="GO" id="GO:0006493">
    <property type="term" value="P:protein O-linked glycosylation"/>
    <property type="evidence" value="ECO:0007669"/>
    <property type="project" value="TreeGrafter"/>
</dbReference>
<evidence type="ECO:0000256" key="5">
    <source>
        <dbReference type="ARBA" id="ARBA00022692"/>
    </source>
</evidence>
<name>E3LJP1_CAERE</name>
<keyword evidence="9" id="KW-0472">Membrane</keyword>
<evidence type="ECO:0000256" key="9">
    <source>
        <dbReference type="ARBA" id="ARBA00023136"/>
    </source>
</evidence>
<keyword evidence="6" id="KW-0735">Signal-anchor</keyword>
<dbReference type="GO" id="GO:0016758">
    <property type="term" value="F:hexosyltransferase activity"/>
    <property type="evidence" value="ECO:0007669"/>
    <property type="project" value="InterPro"/>
</dbReference>
<proteinExistence type="inferred from homology"/>
<organism evidence="12">
    <name type="scientific">Caenorhabditis remanei</name>
    <name type="common">Caenorhabditis vulgaris</name>
    <dbReference type="NCBI Taxonomy" id="31234"/>
    <lineage>
        <taxon>Eukaryota</taxon>
        <taxon>Metazoa</taxon>
        <taxon>Ecdysozoa</taxon>
        <taxon>Nematoda</taxon>
        <taxon>Chromadorea</taxon>
        <taxon>Rhabditida</taxon>
        <taxon>Rhabditina</taxon>
        <taxon>Rhabditomorpha</taxon>
        <taxon>Rhabditoidea</taxon>
        <taxon>Rhabditidae</taxon>
        <taxon>Peloderinae</taxon>
        <taxon>Caenorhabditis</taxon>
    </lineage>
</organism>
<evidence type="ECO:0000256" key="4">
    <source>
        <dbReference type="ARBA" id="ARBA00022679"/>
    </source>
</evidence>
<evidence type="ECO:0000256" key="8">
    <source>
        <dbReference type="ARBA" id="ARBA00023034"/>
    </source>
</evidence>
<dbReference type="AlphaFoldDB" id="E3LJP1"/>
<evidence type="ECO:0000256" key="3">
    <source>
        <dbReference type="ARBA" id="ARBA00022676"/>
    </source>
</evidence>
<comment type="similarity">
    <text evidence="2 10">Belongs to the glycosyltransferase 31 family.</text>
</comment>
<evidence type="ECO:0000256" key="2">
    <source>
        <dbReference type="ARBA" id="ARBA00008661"/>
    </source>
</evidence>
<keyword evidence="8 10" id="KW-0333">Golgi apparatus</keyword>
<sequence length="344" mass="39154">MHILKCMLFLFSIASSALLIYFQAFTSVSFSDDDRECIRNEWQKSSLIDGSQDFGADFRISFADTHHLFKWIHLPVLPVPGPEILMIVTSRPDNLSRRNILRNSWKDMNKRMKYLFFIGLGGEIGQKTNEIVKKEAELYGDIVITDMDDNYLGLSYKVGYYSHILLLEGQNSESNFQTLSLLLFSFSKSPSSQLIGKIDEDVMFFPDQLIELIDNGFIDMKGSNMYGYIVEAGAPVQSECAVLKAPRTSYSCTKYPEYLAGPFYLVTNVAAQNVLKASKHRRFLISEDVLVTGLLASDVGVRRTQLPNLHMFPDVAHGPVLAWHTKLDGSKYLEKYEQILRKQR</sequence>
<accession>E3LJP1</accession>
<evidence type="ECO:0000256" key="6">
    <source>
        <dbReference type="ARBA" id="ARBA00022968"/>
    </source>
</evidence>
<dbReference type="HOGENOM" id="CLU_045590_0_0_1"/>
<dbReference type="PANTHER" id="PTHR11214">
    <property type="entry name" value="BETA-1,3-N-ACETYLGLUCOSAMINYLTRANSFERASE"/>
    <property type="match status" value="1"/>
</dbReference>
<keyword evidence="12" id="KW-1185">Reference proteome</keyword>
<dbReference type="EMBL" id="DS268410">
    <property type="protein sequence ID" value="EFO99904.1"/>
    <property type="molecule type" value="Genomic_DNA"/>
</dbReference>
<keyword evidence="7" id="KW-1133">Transmembrane helix</keyword>
<keyword evidence="5" id="KW-0812">Transmembrane</keyword>
<evidence type="ECO:0000313" key="12">
    <source>
        <dbReference type="Proteomes" id="UP000008281"/>
    </source>
</evidence>
<comment type="subcellular location">
    <subcellularLocation>
        <location evidence="1 10">Golgi apparatus membrane</location>
        <topology evidence="1 10">Single-pass type II membrane protein</topology>
    </subcellularLocation>
</comment>
<dbReference type="GO" id="GO:0000139">
    <property type="term" value="C:Golgi membrane"/>
    <property type="evidence" value="ECO:0007669"/>
    <property type="project" value="UniProtKB-SubCell"/>
</dbReference>
<dbReference type="InterPro" id="IPR002659">
    <property type="entry name" value="Glyco_trans_31"/>
</dbReference>
<keyword evidence="4" id="KW-0808">Transferase</keyword>
<dbReference type="eggNOG" id="KOG2287">
    <property type="taxonomic scope" value="Eukaryota"/>
</dbReference>
<dbReference type="Pfam" id="PF01762">
    <property type="entry name" value="Galactosyl_T"/>
    <property type="match status" value="2"/>
</dbReference>
<dbReference type="OMA" id="FAFHERY"/>
<dbReference type="Proteomes" id="UP000008281">
    <property type="component" value="Unassembled WGS sequence"/>
</dbReference>
<dbReference type="FunCoup" id="E3LJP1">
    <property type="interactions" value="940"/>
</dbReference>
<evidence type="ECO:0000313" key="11">
    <source>
        <dbReference type="EMBL" id="EFO99904.1"/>
    </source>
</evidence>
<dbReference type="OrthoDB" id="6086505at2759"/>
<evidence type="ECO:0000256" key="7">
    <source>
        <dbReference type="ARBA" id="ARBA00022989"/>
    </source>
</evidence>
<protein>
    <recommendedName>
        <fullName evidence="10">Hexosyltransferase</fullName>
        <ecNumber evidence="10">2.4.1.-</ecNumber>
    </recommendedName>
</protein>
<evidence type="ECO:0000256" key="10">
    <source>
        <dbReference type="RuleBase" id="RU363063"/>
    </source>
</evidence>
<dbReference type="EC" id="2.4.1.-" evidence="10"/>
<dbReference type="PANTHER" id="PTHR11214:SF391">
    <property type="entry name" value="BETA-1,3-GALACTOSYLTRANSFERASE BRE-2-RELATED"/>
    <property type="match status" value="1"/>
</dbReference>
<keyword evidence="3 10" id="KW-0328">Glycosyltransferase</keyword>